<dbReference type="AlphaFoldDB" id="A0AAN6VRF8"/>
<feature type="compositionally biased region" description="Polar residues" evidence="2">
    <location>
        <begin position="911"/>
        <end position="925"/>
    </location>
</feature>
<evidence type="ECO:0000256" key="1">
    <source>
        <dbReference type="RuleBase" id="RU369098"/>
    </source>
</evidence>
<name>A0AAN6VRF8_9PEZI</name>
<evidence type="ECO:0000313" key="6">
    <source>
        <dbReference type="Proteomes" id="UP001302745"/>
    </source>
</evidence>
<evidence type="ECO:0000313" key="5">
    <source>
        <dbReference type="EMBL" id="KAK4155907.1"/>
    </source>
</evidence>
<reference evidence="5" key="2">
    <citation type="submission" date="2023-05" db="EMBL/GenBank/DDBJ databases">
        <authorList>
            <consortium name="Lawrence Berkeley National Laboratory"/>
            <person name="Steindorff A."/>
            <person name="Hensen N."/>
            <person name="Bonometti L."/>
            <person name="Westerberg I."/>
            <person name="Brannstrom I.O."/>
            <person name="Guillou S."/>
            <person name="Cros-Aarteil S."/>
            <person name="Calhoun S."/>
            <person name="Haridas S."/>
            <person name="Kuo A."/>
            <person name="Mondo S."/>
            <person name="Pangilinan J."/>
            <person name="Riley R."/>
            <person name="Labutti K."/>
            <person name="Andreopoulos B."/>
            <person name="Lipzen A."/>
            <person name="Chen C."/>
            <person name="Yanf M."/>
            <person name="Daum C."/>
            <person name="Ng V."/>
            <person name="Clum A."/>
            <person name="Ohm R."/>
            <person name="Martin F."/>
            <person name="Silar P."/>
            <person name="Natvig D."/>
            <person name="Lalanne C."/>
            <person name="Gautier V."/>
            <person name="Ament-Velasquez S.L."/>
            <person name="Kruys A."/>
            <person name="Hutchinson M.I."/>
            <person name="Powell A.J."/>
            <person name="Barry K."/>
            <person name="Miller A.N."/>
            <person name="Grigoriev I.V."/>
            <person name="Debuchy R."/>
            <person name="Gladieux P."/>
            <person name="Thoren M.H."/>
            <person name="Johannesson H."/>
        </authorList>
    </citation>
    <scope>NUCLEOTIDE SEQUENCE</scope>
    <source>
        <strain evidence="5">CBS 538.74</strain>
    </source>
</reference>
<dbReference type="SUPFAM" id="SSF48452">
    <property type="entry name" value="TPR-like"/>
    <property type="match status" value="1"/>
</dbReference>
<evidence type="ECO:0000259" key="3">
    <source>
        <dbReference type="Pfam" id="PF10373"/>
    </source>
</evidence>
<dbReference type="GO" id="GO:0005634">
    <property type="term" value="C:nucleus"/>
    <property type="evidence" value="ECO:0007669"/>
    <property type="project" value="UniProtKB-SubCell"/>
</dbReference>
<feature type="region of interest" description="Disordered" evidence="2">
    <location>
        <begin position="960"/>
        <end position="1013"/>
    </location>
</feature>
<feature type="domain" description="DNA/RNA-binding" evidence="3">
    <location>
        <begin position="214"/>
        <end position="496"/>
    </location>
</feature>
<dbReference type="GO" id="GO:0000184">
    <property type="term" value="P:nuclear-transcribed mRNA catabolic process, nonsense-mediated decay"/>
    <property type="evidence" value="ECO:0007669"/>
    <property type="project" value="UniProtKB-KW"/>
</dbReference>
<dbReference type="InterPro" id="IPR019458">
    <property type="entry name" value="Est1-like_N"/>
</dbReference>
<sequence length="1013" mass="110133">MASTAATTTTVVAATAATMPSTDEAWKVAQKLRSAIQKELEHIQKGGPGTHEIARFEKVEKLMENYRLACLETIWPDIRAATNEKNAEDVLWNTHTLVTKTYRKVLARLQGNDHVVLRRKLEKPYAAYLKTAQYFYRGYLQRVCARYDMKDLKRIARRAQLEEMPVPDKDKVDAAAAQLDEIVKRSCHKTLIYLGDLARYRTLLRSKDLKWDGALAYYLLADELIPESGYGHHQCGVIYVETEDHLQVVYHLYRALACAQPHPNASTNLEREFRDLHKRKNIATKHALVTWFVKLHAFYSQGKEFTERKELESEVDHQLAIAMKAGTGYGSDTDLLKIVLINITAYVAAQDKISKKWTDEGSRSCQFILLLNVRTIHAIARLVGEETATVMKRKSAEIPAATSGTSSQTETVTKFTPAFNRVLPLLRVYMAWLCSYGSELVAFQAHLAPQFGIMCTALSNTLTLLFELFGTEQQLGNPVSWRFPEDEITLGIKSLNGAGLHDGCQLYFDAFTRQPKPRREDVSGANHTDDDDVTFTRALDVLLCAIDLSAPESKFPLTTSAITKGSRDLTAFVYLEGGKPEPIPSLPEAHHLTPRAAPSTIERVPQMPVVAPSPCESNELSEDQEFYGPDLRNAASNGAGNGTRSRQAPAPTRPMPTAAPVAEFPIDRQMYDILNAFIDPPESAPVAKPATPGRLPAPTSPYGMGSAAVAEAFGAGASNSPAPGSAGAKTFPTLPWEYFYTPEPVDSALRNTSTNGAGAGWGANGAGFPRPTSSGNAAQLGAGAITGNPLARQAHQKYDSLSQSRFAKNQAEAFRSLDLGSNRGTQPLQGYGGRGAWPSAAVEGLTTAQGMASNFPQQNTWAPPASPWQTTYGQNQATVDRAPNSPFSTLNFANTSSLPQVNSPWGLSTTAQRLSATQSPSSPNSHPGAFPRVSMPSPSGSRYTSDYATAMANGGQAAFASGWPDARQPRTGVNQPYGLDIWGNPIRQPAAAVGSGEQADEKSSVAAQGMPKR</sequence>
<accession>A0AAN6VRF8</accession>
<evidence type="ECO:0000256" key="2">
    <source>
        <dbReference type="SAM" id="MobiDB-lite"/>
    </source>
</evidence>
<dbReference type="PANTHER" id="PTHR15696:SF36">
    <property type="entry name" value="NONSENSE-MEDIATED MRNA DECAY FACTOR"/>
    <property type="match status" value="1"/>
</dbReference>
<dbReference type="Gene3D" id="1.25.40.10">
    <property type="entry name" value="Tetratricopeptide repeat domain"/>
    <property type="match status" value="1"/>
</dbReference>
<feature type="domain" description="Telomerase activating protein Est1-like N-terminal" evidence="4">
    <location>
        <begin position="87"/>
        <end position="204"/>
    </location>
</feature>
<comment type="caution">
    <text evidence="5">The sequence shown here is derived from an EMBL/GenBank/DDBJ whole genome shotgun (WGS) entry which is preliminary data.</text>
</comment>
<feature type="compositionally biased region" description="Polar residues" evidence="2">
    <location>
        <begin position="634"/>
        <end position="646"/>
    </location>
</feature>
<feature type="region of interest" description="Disordered" evidence="2">
    <location>
        <begin position="911"/>
        <end position="941"/>
    </location>
</feature>
<dbReference type="Pfam" id="PF10374">
    <property type="entry name" value="EST1"/>
    <property type="match status" value="1"/>
</dbReference>
<proteinExistence type="predicted"/>
<dbReference type="InterPro" id="IPR045153">
    <property type="entry name" value="Est1/Ebs1-like"/>
</dbReference>
<dbReference type="EMBL" id="MU856878">
    <property type="protein sequence ID" value="KAK4155907.1"/>
    <property type="molecule type" value="Genomic_DNA"/>
</dbReference>
<dbReference type="PANTHER" id="PTHR15696">
    <property type="entry name" value="SMG-7 SUPPRESSOR WITH MORPHOLOGICAL EFFECT ON GENITALIA PROTEIN 7"/>
    <property type="match status" value="1"/>
</dbReference>
<evidence type="ECO:0000259" key="4">
    <source>
        <dbReference type="Pfam" id="PF10374"/>
    </source>
</evidence>
<dbReference type="InterPro" id="IPR011990">
    <property type="entry name" value="TPR-like_helical_dom_sf"/>
</dbReference>
<comment type="subcellular location">
    <subcellularLocation>
        <location evidence="1">Nucleus</location>
    </subcellularLocation>
</comment>
<dbReference type="InterPro" id="IPR018834">
    <property type="entry name" value="DNA/RNA-bd_Est1-type"/>
</dbReference>
<comment type="function">
    <text evidence="1">Plays a role in nonsense-mediated mRNA decay.</text>
</comment>
<gene>
    <name evidence="5" type="ORF">C8A00DRAFT_13108</name>
</gene>
<dbReference type="Pfam" id="PF10373">
    <property type="entry name" value="EST1_DNA_bind"/>
    <property type="match status" value="1"/>
</dbReference>
<dbReference type="Proteomes" id="UP001302745">
    <property type="component" value="Unassembled WGS sequence"/>
</dbReference>
<feature type="region of interest" description="Disordered" evidence="2">
    <location>
        <begin position="629"/>
        <end position="657"/>
    </location>
</feature>
<organism evidence="5 6">
    <name type="scientific">Chaetomidium leptoderma</name>
    <dbReference type="NCBI Taxonomy" id="669021"/>
    <lineage>
        <taxon>Eukaryota</taxon>
        <taxon>Fungi</taxon>
        <taxon>Dikarya</taxon>
        <taxon>Ascomycota</taxon>
        <taxon>Pezizomycotina</taxon>
        <taxon>Sordariomycetes</taxon>
        <taxon>Sordariomycetidae</taxon>
        <taxon>Sordariales</taxon>
        <taxon>Chaetomiaceae</taxon>
        <taxon>Chaetomidium</taxon>
    </lineage>
</organism>
<keyword evidence="6" id="KW-1185">Reference proteome</keyword>
<keyword evidence="1" id="KW-0866">Nonsense-mediated mRNA decay</keyword>
<reference evidence="5" key="1">
    <citation type="journal article" date="2023" name="Mol. Phylogenet. Evol.">
        <title>Genome-scale phylogeny and comparative genomics of the fungal order Sordariales.</title>
        <authorList>
            <person name="Hensen N."/>
            <person name="Bonometti L."/>
            <person name="Westerberg I."/>
            <person name="Brannstrom I.O."/>
            <person name="Guillou S."/>
            <person name="Cros-Aarteil S."/>
            <person name="Calhoun S."/>
            <person name="Haridas S."/>
            <person name="Kuo A."/>
            <person name="Mondo S."/>
            <person name="Pangilinan J."/>
            <person name="Riley R."/>
            <person name="LaButti K."/>
            <person name="Andreopoulos B."/>
            <person name="Lipzen A."/>
            <person name="Chen C."/>
            <person name="Yan M."/>
            <person name="Daum C."/>
            <person name="Ng V."/>
            <person name="Clum A."/>
            <person name="Steindorff A."/>
            <person name="Ohm R.A."/>
            <person name="Martin F."/>
            <person name="Silar P."/>
            <person name="Natvig D.O."/>
            <person name="Lalanne C."/>
            <person name="Gautier V."/>
            <person name="Ament-Velasquez S.L."/>
            <person name="Kruys A."/>
            <person name="Hutchinson M.I."/>
            <person name="Powell A.J."/>
            <person name="Barry K."/>
            <person name="Miller A.N."/>
            <person name="Grigoriev I.V."/>
            <person name="Debuchy R."/>
            <person name="Gladieux P."/>
            <person name="Hiltunen Thoren M."/>
            <person name="Johannesson H."/>
        </authorList>
    </citation>
    <scope>NUCLEOTIDE SEQUENCE</scope>
    <source>
        <strain evidence="5">CBS 538.74</strain>
    </source>
</reference>
<protein>
    <recommendedName>
        <fullName evidence="1">Nonsense-mediated mRNA decay factor</fullName>
    </recommendedName>
</protein>
<keyword evidence="1" id="KW-0539">Nucleus</keyword>